<dbReference type="InterPro" id="IPR035965">
    <property type="entry name" value="PAS-like_dom_sf"/>
</dbReference>
<feature type="domain" description="EAL" evidence="2">
    <location>
        <begin position="318"/>
        <end position="576"/>
    </location>
</feature>
<dbReference type="PANTHER" id="PTHR44757">
    <property type="entry name" value="DIGUANYLATE CYCLASE DGCP"/>
    <property type="match status" value="1"/>
</dbReference>
<dbReference type="SMART" id="SM00091">
    <property type="entry name" value="PAS"/>
    <property type="match status" value="1"/>
</dbReference>
<evidence type="ECO:0000259" key="2">
    <source>
        <dbReference type="PROSITE" id="PS50883"/>
    </source>
</evidence>
<dbReference type="CDD" id="cd00130">
    <property type="entry name" value="PAS"/>
    <property type="match status" value="1"/>
</dbReference>
<dbReference type="NCBIfam" id="TIGR00229">
    <property type="entry name" value="sensory_box"/>
    <property type="match status" value="1"/>
</dbReference>
<dbReference type="CDD" id="cd01948">
    <property type="entry name" value="EAL"/>
    <property type="match status" value="1"/>
</dbReference>
<dbReference type="SMART" id="SM00052">
    <property type="entry name" value="EAL"/>
    <property type="match status" value="1"/>
</dbReference>
<dbReference type="SUPFAM" id="SSF55073">
    <property type="entry name" value="Nucleotide cyclase"/>
    <property type="match status" value="1"/>
</dbReference>
<dbReference type="PANTHER" id="PTHR44757:SF2">
    <property type="entry name" value="BIOFILM ARCHITECTURE MAINTENANCE PROTEIN MBAA"/>
    <property type="match status" value="1"/>
</dbReference>
<dbReference type="InterPro" id="IPR000014">
    <property type="entry name" value="PAS"/>
</dbReference>
<dbReference type="RefSeq" id="WP_102652281.1">
    <property type="nucleotide sequence ID" value="NZ_PNRF01000010.1"/>
</dbReference>
<dbReference type="EMBL" id="PNRF01000010">
    <property type="protein sequence ID" value="PMR77031.1"/>
    <property type="molecule type" value="Genomic_DNA"/>
</dbReference>
<dbReference type="Pfam" id="PF00990">
    <property type="entry name" value="GGDEF"/>
    <property type="match status" value="1"/>
</dbReference>
<name>A0A2N7U9A5_9GAMM</name>
<dbReference type="SMART" id="SM00267">
    <property type="entry name" value="GGDEF"/>
    <property type="match status" value="1"/>
</dbReference>
<dbReference type="SUPFAM" id="SSF55785">
    <property type="entry name" value="PYP-like sensor domain (PAS domain)"/>
    <property type="match status" value="1"/>
</dbReference>
<proteinExistence type="predicted"/>
<protein>
    <recommendedName>
        <fullName evidence="6">GGDEF domain-containing protein</fullName>
    </recommendedName>
</protein>
<dbReference type="InterPro" id="IPR000160">
    <property type="entry name" value="GGDEF_dom"/>
</dbReference>
<dbReference type="PROSITE" id="PS50112">
    <property type="entry name" value="PAS"/>
    <property type="match status" value="1"/>
</dbReference>
<sequence>MSHNGKRPPSDRVSSLARHPARLIQSAFEQGQTGMVITDTAGSIVLANDAFCRIAGCEPAEAIGRPVEYFFVSLRVPSILEADDAGPSPTSWQQEVLCRHDDGESVPVLMTVDALFNGEQRPHHYLRTFANLAAPNGEQLGDRHWVHVDPMTGLPNWLLLRDRLNHALAQAERTDHGLALLFIDIDRFKTVNDAAGHLEGDRVLGELAQRLQRALRSKDTLARLGGDQFIVLLEKDGTAEAAQIVTERLQEALEPPFMAENRYLLLTASIGIALFPFDAQDEESLITAARSAMYTARRKGPGHLAFVDHRLTVQLKEKHRLESQLSEAVHLPDRHFVIHYQPEMDRDTGCCTGLEAVLRWRQPKRGLQPASTFLDMVARLGLGVRLDRWVIQQVIASRQEWLTSGSPLGELPVSIQLCEIHLAHDTFDRRPLDHFLRQQGLASLEWMTLEVPGQGLSNNLDAAAHMLKRLERLGARLAVDGLGANPIDLAWLSRLPFGKAKLSASLASSIQQEGRNLAQALCCLLEALHIQPVITGIDDPATAASIDRLSISLVQGDHYCPALPAAELEQWLSARRAART</sequence>
<dbReference type="Gene3D" id="3.20.20.450">
    <property type="entry name" value="EAL domain"/>
    <property type="match status" value="1"/>
</dbReference>
<dbReference type="InterPro" id="IPR001633">
    <property type="entry name" value="EAL_dom"/>
</dbReference>
<evidence type="ECO:0000313" key="4">
    <source>
        <dbReference type="EMBL" id="PMR77031.1"/>
    </source>
</evidence>
<comment type="caution">
    <text evidence="4">The sequence shown here is derived from an EMBL/GenBank/DDBJ whole genome shotgun (WGS) entry which is preliminary data.</text>
</comment>
<organism evidence="4 5">
    <name type="scientific">Billgrantia endophytica</name>
    <dbReference type="NCBI Taxonomy" id="2033802"/>
    <lineage>
        <taxon>Bacteria</taxon>
        <taxon>Pseudomonadati</taxon>
        <taxon>Pseudomonadota</taxon>
        <taxon>Gammaproteobacteria</taxon>
        <taxon>Oceanospirillales</taxon>
        <taxon>Halomonadaceae</taxon>
        <taxon>Billgrantia</taxon>
    </lineage>
</organism>
<dbReference type="InterPro" id="IPR029787">
    <property type="entry name" value="Nucleotide_cyclase"/>
</dbReference>
<gene>
    <name evidence="4" type="ORF">C1H69_04900</name>
</gene>
<evidence type="ECO:0000259" key="3">
    <source>
        <dbReference type="PROSITE" id="PS50887"/>
    </source>
</evidence>
<dbReference type="PROSITE" id="PS50883">
    <property type="entry name" value="EAL"/>
    <property type="match status" value="1"/>
</dbReference>
<feature type="domain" description="GGDEF" evidence="3">
    <location>
        <begin position="176"/>
        <end position="309"/>
    </location>
</feature>
<dbReference type="NCBIfam" id="TIGR00254">
    <property type="entry name" value="GGDEF"/>
    <property type="match status" value="1"/>
</dbReference>
<dbReference type="InterPro" id="IPR052155">
    <property type="entry name" value="Biofilm_reg_signaling"/>
</dbReference>
<dbReference type="InterPro" id="IPR035919">
    <property type="entry name" value="EAL_sf"/>
</dbReference>
<dbReference type="InterPro" id="IPR043128">
    <property type="entry name" value="Rev_trsase/Diguanyl_cyclase"/>
</dbReference>
<dbReference type="Proteomes" id="UP000235803">
    <property type="component" value="Unassembled WGS sequence"/>
</dbReference>
<evidence type="ECO:0008006" key="6">
    <source>
        <dbReference type="Google" id="ProtNLM"/>
    </source>
</evidence>
<dbReference type="SUPFAM" id="SSF141868">
    <property type="entry name" value="EAL domain-like"/>
    <property type="match status" value="1"/>
</dbReference>
<dbReference type="AlphaFoldDB" id="A0A2N7U9A5"/>
<dbReference type="Gene3D" id="3.30.70.270">
    <property type="match status" value="1"/>
</dbReference>
<accession>A0A2N7U9A5</accession>
<keyword evidence="5" id="KW-1185">Reference proteome</keyword>
<reference evidence="4 5" key="1">
    <citation type="submission" date="2018-01" db="EMBL/GenBank/DDBJ databases">
        <title>Halomonas endophytica sp. nov., isolated from storage liquid in the stems of Populus euphratica.</title>
        <authorList>
            <person name="Chen C."/>
        </authorList>
    </citation>
    <scope>NUCLEOTIDE SEQUENCE [LARGE SCALE GENOMIC DNA]</scope>
    <source>
        <strain evidence="4 5">MC28</strain>
    </source>
</reference>
<dbReference type="Pfam" id="PF13426">
    <property type="entry name" value="PAS_9"/>
    <property type="match status" value="1"/>
</dbReference>
<feature type="domain" description="PAS" evidence="1">
    <location>
        <begin position="20"/>
        <end position="65"/>
    </location>
</feature>
<dbReference type="OrthoDB" id="6151881at2"/>
<dbReference type="Gene3D" id="3.30.450.20">
    <property type="entry name" value="PAS domain"/>
    <property type="match status" value="1"/>
</dbReference>
<dbReference type="Pfam" id="PF00563">
    <property type="entry name" value="EAL"/>
    <property type="match status" value="1"/>
</dbReference>
<dbReference type="CDD" id="cd01949">
    <property type="entry name" value="GGDEF"/>
    <property type="match status" value="1"/>
</dbReference>
<evidence type="ECO:0000313" key="5">
    <source>
        <dbReference type="Proteomes" id="UP000235803"/>
    </source>
</evidence>
<evidence type="ECO:0000259" key="1">
    <source>
        <dbReference type="PROSITE" id="PS50112"/>
    </source>
</evidence>
<dbReference type="PROSITE" id="PS50887">
    <property type="entry name" value="GGDEF"/>
    <property type="match status" value="1"/>
</dbReference>